<feature type="region of interest" description="Disordered" evidence="4">
    <location>
        <begin position="135"/>
        <end position="155"/>
    </location>
</feature>
<sequence>MQIFNLNRTMIGRWAFLLFLLILDSYCVTGQKPFTLKEGESVTIFYPLDRLFYNQVMFCCKVINPAGDCANIAISHGFVHEAYRGRVSITQHLGRMYVTIHNFNRQDAGIYRCGLNENVYFSVALSLLPAPTQAKLTSPKTTTTSSSSIADHPTSDSKTQTLYLIVAVFEILSTVEMKWIIPLSVVLGLLAFVLISTAFVIVTFKKQKQKTVPRSSEDIPPVCNQPGVPITYSSIAFHSGPPEDPSMLYANLRGVDHPEFHSGSVPVSAETVEYSAVAIKFK</sequence>
<dbReference type="EMBL" id="JAHFZB010000035">
    <property type="protein sequence ID" value="KAK6470495.1"/>
    <property type="molecule type" value="Genomic_DNA"/>
</dbReference>
<evidence type="ECO:0000256" key="5">
    <source>
        <dbReference type="SAM" id="Phobius"/>
    </source>
</evidence>
<protein>
    <submittedName>
        <fullName evidence="7">CMRF35-like molecule 8 isoform X1</fullName>
    </submittedName>
</protein>
<keyword evidence="8" id="KW-1185">Reference proteome</keyword>
<comment type="subcellular location">
    <subcellularLocation>
        <location evidence="1">Membrane</location>
    </subcellularLocation>
</comment>
<evidence type="ECO:0000256" key="1">
    <source>
        <dbReference type="ARBA" id="ARBA00004370"/>
    </source>
</evidence>
<dbReference type="PANTHER" id="PTHR11860">
    <property type="entry name" value="POLYMERIC-IMMUNOGLOBULIN RECEPTOR"/>
    <property type="match status" value="1"/>
</dbReference>
<evidence type="ECO:0000313" key="7">
    <source>
        <dbReference type="EMBL" id="KAK6470495.1"/>
    </source>
</evidence>
<evidence type="ECO:0000256" key="6">
    <source>
        <dbReference type="SAM" id="SignalP"/>
    </source>
</evidence>
<evidence type="ECO:0000256" key="3">
    <source>
        <dbReference type="ARBA" id="ARBA00023136"/>
    </source>
</evidence>
<keyword evidence="2 5" id="KW-0812">Transmembrane</keyword>
<evidence type="ECO:0000256" key="4">
    <source>
        <dbReference type="SAM" id="MobiDB-lite"/>
    </source>
</evidence>
<name>A0ABR0YDD3_HUSHU</name>
<keyword evidence="3 5" id="KW-0472">Membrane</keyword>
<keyword evidence="5" id="KW-1133">Transmembrane helix</keyword>
<evidence type="ECO:0000313" key="8">
    <source>
        <dbReference type="Proteomes" id="UP001369086"/>
    </source>
</evidence>
<proteinExistence type="predicted"/>
<dbReference type="Gene3D" id="2.60.40.10">
    <property type="entry name" value="Immunoglobulins"/>
    <property type="match status" value="1"/>
</dbReference>
<dbReference type="InterPro" id="IPR036179">
    <property type="entry name" value="Ig-like_dom_sf"/>
</dbReference>
<dbReference type="InterPro" id="IPR013783">
    <property type="entry name" value="Ig-like_fold"/>
</dbReference>
<feature type="chain" id="PRO_5045837864" evidence="6">
    <location>
        <begin position="31"/>
        <end position="282"/>
    </location>
</feature>
<evidence type="ECO:0000256" key="2">
    <source>
        <dbReference type="ARBA" id="ARBA00022692"/>
    </source>
</evidence>
<dbReference type="SUPFAM" id="SSF48726">
    <property type="entry name" value="Immunoglobulin"/>
    <property type="match status" value="1"/>
</dbReference>
<feature type="signal peptide" evidence="6">
    <location>
        <begin position="1"/>
        <end position="30"/>
    </location>
</feature>
<keyword evidence="6" id="KW-0732">Signal</keyword>
<dbReference type="PANTHER" id="PTHR11860:SF87">
    <property type="entry name" value="CMRF35-LIKE MOLECULE 8"/>
    <property type="match status" value="1"/>
</dbReference>
<feature type="transmembrane region" description="Helical" evidence="5">
    <location>
        <begin position="179"/>
        <end position="204"/>
    </location>
</feature>
<gene>
    <name evidence="7" type="ORF">HHUSO_G30716</name>
</gene>
<dbReference type="Proteomes" id="UP001369086">
    <property type="component" value="Unassembled WGS sequence"/>
</dbReference>
<comment type="caution">
    <text evidence="7">The sequence shown here is derived from an EMBL/GenBank/DDBJ whole genome shotgun (WGS) entry which is preliminary data.</text>
</comment>
<feature type="compositionally biased region" description="Low complexity" evidence="4">
    <location>
        <begin position="137"/>
        <end position="148"/>
    </location>
</feature>
<accession>A0ABR0YDD3</accession>
<organism evidence="7 8">
    <name type="scientific">Huso huso</name>
    <name type="common">Beluga</name>
    <name type="synonym">Acipenser huso</name>
    <dbReference type="NCBI Taxonomy" id="61971"/>
    <lineage>
        <taxon>Eukaryota</taxon>
        <taxon>Metazoa</taxon>
        <taxon>Chordata</taxon>
        <taxon>Craniata</taxon>
        <taxon>Vertebrata</taxon>
        <taxon>Euteleostomi</taxon>
        <taxon>Actinopterygii</taxon>
        <taxon>Chondrostei</taxon>
        <taxon>Acipenseriformes</taxon>
        <taxon>Acipenseridae</taxon>
        <taxon>Huso</taxon>
    </lineage>
</organism>
<reference evidence="7 8" key="1">
    <citation type="submission" date="2021-05" db="EMBL/GenBank/DDBJ databases">
        <authorList>
            <person name="Zahm M."/>
            <person name="Klopp C."/>
            <person name="Cabau C."/>
            <person name="Kuhl H."/>
            <person name="Suciu R."/>
            <person name="Ciorpac M."/>
            <person name="Holostenco D."/>
            <person name="Gessner J."/>
            <person name="Wuertz S."/>
            <person name="Hohne C."/>
            <person name="Stock M."/>
            <person name="Gislard M."/>
            <person name="Lluch J."/>
            <person name="Milhes M."/>
            <person name="Lampietro C."/>
            <person name="Lopez Roques C."/>
            <person name="Donnadieu C."/>
            <person name="Du K."/>
            <person name="Schartl M."/>
            <person name="Guiguen Y."/>
        </authorList>
    </citation>
    <scope>NUCLEOTIDE SEQUENCE [LARGE SCALE GENOMIC DNA]</scope>
    <source>
        <strain evidence="7">Hh-F2</strain>
        <tissue evidence="7">Blood</tissue>
    </source>
</reference>
<dbReference type="InterPro" id="IPR050671">
    <property type="entry name" value="CD300_family_receptors"/>
</dbReference>